<evidence type="ECO:0000256" key="1">
    <source>
        <dbReference type="SAM" id="MobiDB-lite"/>
    </source>
</evidence>
<protein>
    <submittedName>
        <fullName evidence="2">Uncharacterized protein</fullName>
    </submittedName>
</protein>
<evidence type="ECO:0000313" key="3">
    <source>
        <dbReference type="Proteomes" id="UP001287356"/>
    </source>
</evidence>
<reference evidence="2" key="2">
    <citation type="submission" date="2023-06" db="EMBL/GenBank/DDBJ databases">
        <authorList>
            <consortium name="Lawrence Berkeley National Laboratory"/>
            <person name="Haridas S."/>
            <person name="Hensen N."/>
            <person name="Bonometti L."/>
            <person name="Westerberg I."/>
            <person name="Brannstrom I.O."/>
            <person name="Guillou S."/>
            <person name="Cros-Aarteil S."/>
            <person name="Calhoun S."/>
            <person name="Kuo A."/>
            <person name="Mondo S."/>
            <person name="Pangilinan J."/>
            <person name="Riley R."/>
            <person name="Labutti K."/>
            <person name="Andreopoulos B."/>
            <person name="Lipzen A."/>
            <person name="Chen C."/>
            <person name="Yanf M."/>
            <person name="Daum C."/>
            <person name="Ng V."/>
            <person name="Clum A."/>
            <person name="Steindorff A."/>
            <person name="Ohm R."/>
            <person name="Martin F."/>
            <person name="Silar P."/>
            <person name="Natvig D."/>
            <person name="Lalanne C."/>
            <person name="Gautier V."/>
            <person name="Ament-Velasquez S.L."/>
            <person name="Kruys A."/>
            <person name="Hutchinson M.I."/>
            <person name="Powell A.J."/>
            <person name="Barry K."/>
            <person name="Miller A.N."/>
            <person name="Grigoriev I.V."/>
            <person name="Debuchy R."/>
            <person name="Gladieux P."/>
            <person name="Thoren M.H."/>
            <person name="Johannesson H."/>
        </authorList>
    </citation>
    <scope>NUCLEOTIDE SEQUENCE</scope>
    <source>
        <strain evidence="2">CBS 958.72</strain>
    </source>
</reference>
<name>A0AAE0N7Z8_9PEZI</name>
<comment type="caution">
    <text evidence="2">The sequence shown here is derived from an EMBL/GenBank/DDBJ whole genome shotgun (WGS) entry which is preliminary data.</text>
</comment>
<accession>A0AAE0N7Z8</accession>
<dbReference type="EMBL" id="JAULSN010000004">
    <property type="protein sequence ID" value="KAK3373665.1"/>
    <property type="molecule type" value="Genomic_DNA"/>
</dbReference>
<sequence length="232" mass="25978">MDSLPTIYYNVHAFATSIAAEDDGGIRPIQRTLGWQMSRPYWAFLEAKRAFSHVDLDSCSIVVMEGHSRALTLQAIICVLHLGQLRCVHFKASRNCSLSPTAITTPLRRHLYGPGSDTVAATVARHLSDTTRALHRPLLRARRRFNLDNAACFAADVRDLAARPAPFDNKPPAFINRVSPPGLLSVLTVLRTKRGRHAPRLLCRMRYGARNKRHSRSATWKNSGNDDRCVRS</sequence>
<reference evidence="2" key="1">
    <citation type="journal article" date="2023" name="Mol. Phylogenet. Evol.">
        <title>Genome-scale phylogeny and comparative genomics of the fungal order Sordariales.</title>
        <authorList>
            <person name="Hensen N."/>
            <person name="Bonometti L."/>
            <person name="Westerberg I."/>
            <person name="Brannstrom I.O."/>
            <person name="Guillou S."/>
            <person name="Cros-Aarteil S."/>
            <person name="Calhoun S."/>
            <person name="Haridas S."/>
            <person name="Kuo A."/>
            <person name="Mondo S."/>
            <person name="Pangilinan J."/>
            <person name="Riley R."/>
            <person name="LaButti K."/>
            <person name="Andreopoulos B."/>
            <person name="Lipzen A."/>
            <person name="Chen C."/>
            <person name="Yan M."/>
            <person name="Daum C."/>
            <person name="Ng V."/>
            <person name="Clum A."/>
            <person name="Steindorff A."/>
            <person name="Ohm R.A."/>
            <person name="Martin F."/>
            <person name="Silar P."/>
            <person name="Natvig D.O."/>
            <person name="Lalanne C."/>
            <person name="Gautier V."/>
            <person name="Ament-Velasquez S.L."/>
            <person name="Kruys A."/>
            <person name="Hutchinson M.I."/>
            <person name="Powell A.J."/>
            <person name="Barry K."/>
            <person name="Miller A.N."/>
            <person name="Grigoriev I.V."/>
            <person name="Debuchy R."/>
            <person name="Gladieux P."/>
            <person name="Hiltunen Thoren M."/>
            <person name="Johannesson H."/>
        </authorList>
    </citation>
    <scope>NUCLEOTIDE SEQUENCE</scope>
    <source>
        <strain evidence="2">CBS 958.72</strain>
    </source>
</reference>
<organism evidence="2 3">
    <name type="scientific">Lasiosphaeria ovina</name>
    <dbReference type="NCBI Taxonomy" id="92902"/>
    <lineage>
        <taxon>Eukaryota</taxon>
        <taxon>Fungi</taxon>
        <taxon>Dikarya</taxon>
        <taxon>Ascomycota</taxon>
        <taxon>Pezizomycotina</taxon>
        <taxon>Sordariomycetes</taxon>
        <taxon>Sordariomycetidae</taxon>
        <taxon>Sordariales</taxon>
        <taxon>Lasiosphaeriaceae</taxon>
        <taxon>Lasiosphaeria</taxon>
    </lineage>
</organism>
<evidence type="ECO:0000313" key="2">
    <source>
        <dbReference type="EMBL" id="KAK3373665.1"/>
    </source>
</evidence>
<proteinExistence type="predicted"/>
<gene>
    <name evidence="2" type="ORF">B0T24DRAFT_666868</name>
</gene>
<dbReference type="Proteomes" id="UP001287356">
    <property type="component" value="Unassembled WGS sequence"/>
</dbReference>
<feature type="region of interest" description="Disordered" evidence="1">
    <location>
        <begin position="213"/>
        <end position="232"/>
    </location>
</feature>
<dbReference type="AlphaFoldDB" id="A0AAE0N7Z8"/>
<keyword evidence="3" id="KW-1185">Reference proteome</keyword>